<gene>
    <name evidence="8" type="ORF">G3M48_003953</name>
</gene>
<accession>A0AAW0RUY0</accession>
<evidence type="ECO:0000256" key="4">
    <source>
        <dbReference type="ARBA" id="ARBA00023125"/>
    </source>
</evidence>
<dbReference type="PANTHER" id="PTHR47171:SF4">
    <property type="entry name" value="ACETAMIDASE REGULATORY PROTEIN"/>
    <property type="match status" value="1"/>
</dbReference>
<reference evidence="8 9" key="1">
    <citation type="submission" date="2020-02" db="EMBL/GenBank/DDBJ databases">
        <title>Comparative genomics of the hypocrealean fungal genus Beauvera.</title>
        <authorList>
            <person name="Showalter D.N."/>
            <person name="Bushley K.E."/>
            <person name="Rehner S.A."/>
        </authorList>
    </citation>
    <scope>NUCLEOTIDE SEQUENCE [LARGE SCALE GENOMIC DNA]</scope>
    <source>
        <strain evidence="8 9">ARSEF4384</strain>
    </source>
</reference>
<keyword evidence="4" id="KW-0238">DNA-binding</keyword>
<dbReference type="Pfam" id="PF00172">
    <property type="entry name" value="Zn_clus"/>
    <property type="match status" value="1"/>
</dbReference>
<name>A0AAW0RUY0_9HYPO</name>
<evidence type="ECO:0000256" key="5">
    <source>
        <dbReference type="ARBA" id="ARBA00023163"/>
    </source>
</evidence>
<dbReference type="GO" id="GO:0006351">
    <property type="term" value="P:DNA-templated transcription"/>
    <property type="evidence" value="ECO:0007669"/>
    <property type="project" value="InterPro"/>
</dbReference>
<dbReference type="InterPro" id="IPR007219">
    <property type="entry name" value="XnlR_reg_dom"/>
</dbReference>
<evidence type="ECO:0000256" key="1">
    <source>
        <dbReference type="ARBA" id="ARBA00022723"/>
    </source>
</evidence>
<dbReference type="Gene3D" id="4.10.240.10">
    <property type="entry name" value="Zn(2)-C6 fungal-type DNA-binding domain"/>
    <property type="match status" value="1"/>
</dbReference>
<dbReference type="CDD" id="cd00067">
    <property type="entry name" value="GAL4"/>
    <property type="match status" value="1"/>
</dbReference>
<keyword evidence="5" id="KW-0804">Transcription</keyword>
<keyword evidence="2" id="KW-0862">Zinc</keyword>
<dbReference type="CDD" id="cd12148">
    <property type="entry name" value="fungal_TF_MHR"/>
    <property type="match status" value="1"/>
</dbReference>
<proteinExistence type="predicted"/>
<evidence type="ECO:0000256" key="2">
    <source>
        <dbReference type="ARBA" id="ARBA00022833"/>
    </source>
</evidence>
<keyword evidence="3" id="KW-0805">Transcription regulation</keyword>
<dbReference type="SUPFAM" id="SSF57701">
    <property type="entry name" value="Zn2/Cys6 DNA-binding domain"/>
    <property type="match status" value="1"/>
</dbReference>
<dbReference type="SMART" id="SM00066">
    <property type="entry name" value="GAL4"/>
    <property type="match status" value="1"/>
</dbReference>
<dbReference type="GO" id="GO:0003677">
    <property type="term" value="F:DNA binding"/>
    <property type="evidence" value="ECO:0007669"/>
    <property type="project" value="UniProtKB-KW"/>
</dbReference>
<dbReference type="GO" id="GO:0008270">
    <property type="term" value="F:zinc ion binding"/>
    <property type="evidence" value="ECO:0007669"/>
    <property type="project" value="InterPro"/>
</dbReference>
<dbReference type="SMART" id="SM00906">
    <property type="entry name" value="Fungal_trans"/>
    <property type="match status" value="1"/>
</dbReference>
<keyword evidence="9" id="KW-1185">Reference proteome</keyword>
<evidence type="ECO:0000256" key="3">
    <source>
        <dbReference type="ARBA" id="ARBA00023015"/>
    </source>
</evidence>
<evidence type="ECO:0000259" key="7">
    <source>
        <dbReference type="PROSITE" id="PS50048"/>
    </source>
</evidence>
<dbReference type="GO" id="GO:0000981">
    <property type="term" value="F:DNA-binding transcription factor activity, RNA polymerase II-specific"/>
    <property type="evidence" value="ECO:0007669"/>
    <property type="project" value="InterPro"/>
</dbReference>
<dbReference type="InterPro" id="IPR001138">
    <property type="entry name" value="Zn2Cys6_DnaBD"/>
</dbReference>
<dbReference type="AlphaFoldDB" id="A0AAW0RUY0"/>
<dbReference type="InterPro" id="IPR052073">
    <property type="entry name" value="Amide_Lactam_Regulators"/>
</dbReference>
<organism evidence="8 9">
    <name type="scientific">Beauveria asiatica</name>
    <dbReference type="NCBI Taxonomy" id="1069075"/>
    <lineage>
        <taxon>Eukaryota</taxon>
        <taxon>Fungi</taxon>
        <taxon>Dikarya</taxon>
        <taxon>Ascomycota</taxon>
        <taxon>Pezizomycotina</taxon>
        <taxon>Sordariomycetes</taxon>
        <taxon>Hypocreomycetidae</taxon>
        <taxon>Hypocreales</taxon>
        <taxon>Cordycipitaceae</taxon>
        <taxon>Beauveria</taxon>
    </lineage>
</organism>
<comment type="caution">
    <text evidence="8">The sequence shown here is derived from an EMBL/GenBank/DDBJ whole genome shotgun (WGS) entry which is preliminary data.</text>
</comment>
<dbReference type="PANTHER" id="PTHR47171">
    <property type="entry name" value="FARA-RELATED"/>
    <property type="match status" value="1"/>
</dbReference>
<dbReference type="InterPro" id="IPR036864">
    <property type="entry name" value="Zn2-C6_fun-type_DNA-bd_sf"/>
</dbReference>
<keyword evidence="6" id="KW-0539">Nucleus</keyword>
<evidence type="ECO:0000256" key="6">
    <source>
        <dbReference type="ARBA" id="ARBA00023242"/>
    </source>
</evidence>
<dbReference type="Proteomes" id="UP001397290">
    <property type="component" value="Unassembled WGS sequence"/>
</dbReference>
<evidence type="ECO:0000313" key="8">
    <source>
        <dbReference type="EMBL" id="KAK8145833.1"/>
    </source>
</evidence>
<dbReference type="PROSITE" id="PS50048">
    <property type="entry name" value="ZN2_CY6_FUNGAL_2"/>
    <property type="match status" value="1"/>
</dbReference>
<dbReference type="Pfam" id="PF04082">
    <property type="entry name" value="Fungal_trans"/>
    <property type="match status" value="1"/>
</dbReference>
<protein>
    <recommendedName>
        <fullName evidence="7">Zn(2)-C6 fungal-type domain-containing protein</fullName>
    </recommendedName>
</protein>
<dbReference type="EMBL" id="JAAHCF010000257">
    <property type="protein sequence ID" value="KAK8145833.1"/>
    <property type="molecule type" value="Genomic_DNA"/>
</dbReference>
<keyword evidence="1" id="KW-0479">Metal-binding</keyword>
<sequence>MSSERRSEMNRRKNVAQRRTTNGRACVHCHYRKVRCDVVDKGSPCSNCRVHGQPNCQVYQRSKTRSARARGAHVVAIAPKDPEAEAAAAAACTSAQDEEHEPGNLADLVYRQDLRDAELGQLGRMCFIGSDVSNFGYLVRQVAQPQRRDAFHFGSRQFARRHTAHELQRVPPEALTRCAAPLERRLLRAYFDRVNPGWPIVDEEHFMAQYRGGDARNPLMLPLLNAMLLVGVHVLRARGEEEGGGGGGGELAQLQKTFFRRAKTLIDCRFEQDRTMYVQVALLMTWYSDGHEEIVANAWHWIGFAIRIAIGHGMHRDVTHSKMLPVHRRLWTRLWWILFQFDTAVSAAYGRPQILNLDESDVPELEPAHFQGVPNAQVDFAMQHAKLCAIFASAMRSRWALRSSTHDRVAASRRADDALAAFLLQLPPALKPSAAAAAAAARPSWTATLHLTYNNFVLLLHRPPPVAGTDAVSAACADPALCAGATASMAAILEALCCDDGGAGGDDALWLYGVHAAFTALIYVSNELAAPSPMVAARARSLFDTLMDALRRLARYWQFAESLLRLFRQKEASLLLKDGVAAAATTAAGEPRLSAAERFSLRPAPLAPVPWEDATGGCGHAAPQRLEDDYLASRSAGEATQQQQHDGELHVDELMVEGYPDSFALELFLAGMDGSTQDCV</sequence>
<evidence type="ECO:0000313" key="9">
    <source>
        <dbReference type="Proteomes" id="UP001397290"/>
    </source>
</evidence>
<feature type="domain" description="Zn(2)-C6 fungal-type" evidence="7">
    <location>
        <begin position="25"/>
        <end position="58"/>
    </location>
</feature>
<dbReference type="PROSITE" id="PS00463">
    <property type="entry name" value="ZN2_CY6_FUNGAL_1"/>
    <property type="match status" value="1"/>
</dbReference>